<accession>A0ABV1VZI6</accession>
<evidence type="ECO:0000313" key="2">
    <source>
        <dbReference type="Proteomes" id="UP001458415"/>
    </source>
</evidence>
<dbReference type="RefSeq" id="WP_086722571.1">
    <property type="nucleotide sequence ID" value="NZ_MUBM01000011.1"/>
</dbReference>
<organism evidence="1 2">
    <name type="scientific">Streptomyces carpinensis</name>
    <dbReference type="NCBI Taxonomy" id="66369"/>
    <lineage>
        <taxon>Bacteria</taxon>
        <taxon>Bacillati</taxon>
        <taxon>Actinomycetota</taxon>
        <taxon>Actinomycetes</taxon>
        <taxon>Kitasatosporales</taxon>
        <taxon>Streptomycetaceae</taxon>
        <taxon>Streptomyces</taxon>
    </lineage>
</organism>
<keyword evidence="2" id="KW-1185">Reference proteome</keyword>
<gene>
    <name evidence="1" type="ORF">ABT317_10090</name>
</gene>
<reference evidence="1 2" key="1">
    <citation type="submission" date="2024-06" db="EMBL/GenBank/DDBJ databases">
        <title>The Natural Products Discovery Center: Release of the First 8490 Sequenced Strains for Exploring Actinobacteria Biosynthetic Diversity.</title>
        <authorList>
            <person name="Kalkreuter E."/>
            <person name="Kautsar S.A."/>
            <person name="Yang D."/>
            <person name="Bader C.D."/>
            <person name="Teijaro C.N."/>
            <person name="Fluegel L."/>
            <person name="Davis C.M."/>
            <person name="Simpson J.R."/>
            <person name="Lauterbach L."/>
            <person name="Steele A.D."/>
            <person name="Gui C."/>
            <person name="Meng S."/>
            <person name="Li G."/>
            <person name="Viehrig K."/>
            <person name="Ye F."/>
            <person name="Su P."/>
            <person name="Kiefer A.F."/>
            <person name="Nichols A."/>
            <person name="Cepeda A.J."/>
            <person name="Yan W."/>
            <person name="Fan B."/>
            <person name="Jiang Y."/>
            <person name="Adhikari A."/>
            <person name="Zheng C.-J."/>
            <person name="Schuster L."/>
            <person name="Cowan T.M."/>
            <person name="Smanski M.J."/>
            <person name="Chevrette M.G."/>
            <person name="De Carvalho L.P.S."/>
            <person name="Shen B."/>
        </authorList>
    </citation>
    <scope>NUCLEOTIDE SEQUENCE [LARGE SCALE GENOMIC DNA]</scope>
    <source>
        <strain evidence="1 2">NPDC000634</strain>
    </source>
</reference>
<dbReference type="EMBL" id="JBEPCU010000116">
    <property type="protein sequence ID" value="MER6977351.1"/>
    <property type="molecule type" value="Genomic_DNA"/>
</dbReference>
<dbReference type="Proteomes" id="UP001458415">
    <property type="component" value="Unassembled WGS sequence"/>
</dbReference>
<comment type="caution">
    <text evidence="1">The sequence shown here is derived from an EMBL/GenBank/DDBJ whole genome shotgun (WGS) entry which is preliminary data.</text>
</comment>
<proteinExistence type="predicted"/>
<sequence>MDHGFGAGGEGLVVERLWIVDGTLSPVRDRTVGIRAERRHSRIDKRGGVLALEAEPREDHLSSRTAFDQR</sequence>
<name>A0ABV1VZI6_9ACTN</name>
<protein>
    <recommendedName>
        <fullName evidence="3">Transposase</fullName>
    </recommendedName>
</protein>
<evidence type="ECO:0000313" key="1">
    <source>
        <dbReference type="EMBL" id="MER6977351.1"/>
    </source>
</evidence>
<evidence type="ECO:0008006" key="3">
    <source>
        <dbReference type="Google" id="ProtNLM"/>
    </source>
</evidence>